<comment type="caution">
    <text evidence="1">The sequence shown here is derived from an EMBL/GenBank/DDBJ whole genome shotgun (WGS) entry which is preliminary data.</text>
</comment>
<gene>
    <name evidence="1" type="ORF">K2173_001150</name>
</gene>
<sequence length="93" mass="10551">MYLLGSFQEPNSTFKPTVLVPKTKTRKRCSLFHLVNAFLSLQRLEMCVTLVRLAMECVIILAQAIGILLEQNRSPQILNRSYVAPVPFIGYLP</sequence>
<proteinExistence type="predicted"/>
<evidence type="ECO:0000313" key="2">
    <source>
        <dbReference type="Proteomes" id="UP001159364"/>
    </source>
</evidence>
<dbReference type="EMBL" id="JAIWQS010000004">
    <property type="protein sequence ID" value="KAJ8766630.1"/>
    <property type="molecule type" value="Genomic_DNA"/>
</dbReference>
<dbReference type="PANTHER" id="PTHR37705:SF1">
    <property type="entry name" value="TRANSMEMBRANE PROTEIN"/>
    <property type="match status" value="1"/>
</dbReference>
<organism evidence="1 2">
    <name type="scientific">Erythroxylum novogranatense</name>
    <dbReference type="NCBI Taxonomy" id="1862640"/>
    <lineage>
        <taxon>Eukaryota</taxon>
        <taxon>Viridiplantae</taxon>
        <taxon>Streptophyta</taxon>
        <taxon>Embryophyta</taxon>
        <taxon>Tracheophyta</taxon>
        <taxon>Spermatophyta</taxon>
        <taxon>Magnoliopsida</taxon>
        <taxon>eudicotyledons</taxon>
        <taxon>Gunneridae</taxon>
        <taxon>Pentapetalae</taxon>
        <taxon>rosids</taxon>
        <taxon>fabids</taxon>
        <taxon>Malpighiales</taxon>
        <taxon>Erythroxylaceae</taxon>
        <taxon>Erythroxylum</taxon>
    </lineage>
</organism>
<dbReference type="PANTHER" id="PTHR37705">
    <property type="entry name" value="BNAA08G11710D PROTEIN"/>
    <property type="match status" value="1"/>
</dbReference>
<keyword evidence="2" id="KW-1185">Reference proteome</keyword>
<accession>A0AAV8TIG0</accession>
<dbReference type="Proteomes" id="UP001159364">
    <property type="component" value="Linkage Group LG04"/>
</dbReference>
<protein>
    <submittedName>
        <fullName evidence="1">Uncharacterized protein</fullName>
    </submittedName>
</protein>
<evidence type="ECO:0000313" key="1">
    <source>
        <dbReference type="EMBL" id="KAJ8766630.1"/>
    </source>
</evidence>
<dbReference type="AlphaFoldDB" id="A0AAV8TIG0"/>
<reference evidence="1 2" key="1">
    <citation type="submission" date="2021-09" db="EMBL/GenBank/DDBJ databases">
        <title>Genomic insights and catalytic innovation underlie evolution of tropane alkaloids biosynthesis.</title>
        <authorList>
            <person name="Wang Y.-J."/>
            <person name="Tian T."/>
            <person name="Huang J.-P."/>
            <person name="Huang S.-X."/>
        </authorList>
    </citation>
    <scope>NUCLEOTIDE SEQUENCE [LARGE SCALE GENOMIC DNA]</scope>
    <source>
        <strain evidence="1">KIB-2018</strain>
        <tissue evidence="1">Leaf</tissue>
    </source>
</reference>
<name>A0AAV8TIG0_9ROSI</name>